<evidence type="ECO:0000313" key="2">
    <source>
        <dbReference type="EMBL" id="SFD78637.1"/>
    </source>
</evidence>
<dbReference type="InterPro" id="IPR045386">
    <property type="entry name" value="DUF6525"/>
</dbReference>
<name>A0A1I1V6K5_9RHOB</name>
<accession>A0A1I1V6K5</accession>
<dbReference type="AlphaFoldDB" id="A0A1I1V6K5"/>
<dbReference type="RefSeq" id="WP_149754965.1">
    <property type="nucleotide sequence ID" value="NZ_FOMS01000003.1"/>
</dbReference>
<proteinExistence type="predicted"/>
<evidence type="ECO:0000256" key="1">
    <source>
        <dbReference type="SAM" id="MobiDB-lite"/>
    </source>
</evidence>
<dbReference type="Proteomes" id="UP000325289">
    <property type="component" value="Unassembled WGS sequence"/>
</dbReference>
<organism evidence="2 3">
    <name type="scientific">Roseivivax sediminis</name>
    <dbReference type="NCBI Taxonomy" id="936889"/>
    <lineage>
        <taxon>Bacteria</taxon>
        <taxon>Pseudomonadati</taxon>
        <taxon>Pseudomonadota</taxon>
        <taxon>Alphaproteobacteria</taxon>
        <taxon>Rhodobacterales</taxon>
        <taxon>Roseobacteraceae</taxon>
        <taxon>Roseivivax</taxon>
    </lineage>
</organism>
<keyword evidence="3" id="KW-1185">Reference proteome</keyword>
<reference evidence="2 3" key="1">
    <citation type="submission" date="2016-10" db="EMBL/GenBank/DDBJ databases">
        <authorList>
            <person name="Varghese N."/>
            <person name="Submissions S."/>
        </authorList>
    </citation>
    <scope>NUCLEOTIDE SEQUENCE [LARGE SCALE GENOMIC DNA]</scope>
    <source>
        <strain evidence="3">YIM D21,KCTC 23444,ACCC 10710</strain>
    </source>
</reference>
<dbReference type="OrthoDB" id="7658988at2"/>
<sequence length="92" mass="10609">MSRNLSTTLPRRRRRGDPMRDYDSLPAPLRAWLAQAVLPWSPVSCRRIWHMGRAEGAPPDVILARLDRAERKALSRDRYGAEMQLSRIRAEG</sequence>
<dbReference type="EMBL" id="FOMS01000003">
    <property type="protein sequence ID" value="SFD78637.1"/>
    <property type="molecule type" value="Genomic_DNA"/>
</dbReference>
<feature type="region of interest" description="Disordered" evidence="1">
    <location>
        <begin position="1"/>
        <end position="21"/>
    </location>
</feature>
<dbReference type="Pfam" id="PF20135">
    <property type="entry name" value="DUF6525"/>
    <property type="match status" value="1"/>
</dbReference>
<evidence type="ECO:0000313" key="3">
    <source>
        <dbReference type="Proteomes" id="UP000325289"/>
    </source>
</evidence>
<gene>
    <name evidence="2" type="ORF">SAMN04515678_10339</name>
</gene>
<protein>
    <submittedName>
        <fullName evidence="2">Uncharacterized protein</fullName>
    </submittedName>
</protein>